<comment type="caution">
    <text evidence="1">The sequence shown here is derived from an EMBL/GenBank/DDBJ whole genome shotgun (WGS) entry which is preliminary data.</text>
</comment>
<dbReference type="AlphaFoldDB" id="A0AA36IRZ0"/>
<dbReference type="Pfam" id="PF11899">
    <property type="entry name" value="DUF3419"/>
    <property type="match status" value="1"/>
</dbReference>
<dbReference type="InterPro" id="IPR021829">
    <property type="entry name" value="DUF3419"/>
</dbReference>
<evidence type="ECO:0000313" key="2">
    <source>
        <dbReference type="Proteomes" id="UP001178507"/>
    </source>
</evidence>
<evidence type="ECO:0008006" key="3">
    <source>
        <dbReference type="Google" id="ProtNLM"/>
    </source>
</evidence>
<organism evidence="1 2">
    <name type="scientific">Effrenium voratum</name>
    <dbReference type="NCBI Taxonomy" id="2562239"/>
    <lineage>
        <taxon>Eukaryota</taxon>
        <taxon>Sar</taxon>
        <taxon>Alveolata</taxon>
        <taxon>Dinophyceae</taxon>
        <taxon>Suessiales</taxon>
        <taxon>Symbiodiniaceae</taxon>
        <taxon>Effrenium</taxon>
    </lineage>
</organism>
<gene>
    <name evidence="1" type="ORF">EVOR1521_LOCUS16852</name>
</gene>
<reference evidence="1" key="1">
    <citation type="submission" date="2023-08" db="EMBL/GenBank/DDBJ databases">
        <authorList>
            <person name="Chen Y."/>
            <person name="Shah S."/>
            <person name="Dougan E. K."/>
            <person name="Thang M."/>
            <person name="Chan C."/>
        </authorList>
    </citation>
    <scope>NUCLEOTIDE SEQUENCE</scope>
</reference>
<keyword evidence="2" id="KW-1185">Reference proteome</keyword>
<dbReference type="PANTHER" id="PTHR47473:SF1">
    <property type="entry name" value="METHYLTRANSFERASE DOMAIN-CONTAINING PROTEIN"/>
    <property type="match status" value="1"/>
</dbReference>
<evidence type="ECO:0000313" key="1">
    <source>
        <dbReference type="EMBL" id="CAJ1391588.1"/>
    </source>
</evidence>
<protein>
    <recommendedName>
        <fullName evidence="3">S-adenosylmethionine:diacylglycerol 3-amino-3-carboxypropyl transferase</fullName>
    </recommendedName>
</protein>
<name>A0AA36IRZ0_9DINO</name>
<proteinExistence type="predicted"/>
<accession>A0AA36IRZ0</accession>
<dbReference type="Proteomes" id="UP001178507">
    <property type="component" value="Unassembled WGS sequence"/>
</dbReference>
<dbReference type="EMBL" id="CAUJNA010002223">
    <property type="protein sequence ID" value="CAJ1391588.1"/>
    <property type="molecule type" value="Genomic_DNA"/>
</dbReference>
<sequence length="414" mass="46150">MTMGSPSATPTVRTQLGGAVQQNSAFSVTGVLERAFAQTFTGLVYPQIWEDPVVDMDALEIGPDDAIVAIASGGCNVMSYLTANPASVEAVDLSPAHVALNRLKYAAPRLLPDHAAFFQLFGRAEVAGNAALFDDYLAPHLDVETVDHWNGRKGIVGRRIEMFEQGFYRFGALGLFIGWAHRIARLKGIDFSRFMACRDIEEQTRFFEDKVKPAIDSRFIKWVTRTRASLFGLGIPPQQYEALAGAADGDMHAVLTERTRTLMCGFPLSENYFAWAAFNRGYDPSGEGPLPPYLQRDNFETVRANAHKASIRNRTLTDFLRSQPGASKDCYVLLDAQDWMTDTQLNDLWAQITRTARAGARVIFRTAGVETILPGRVSDSVLGRWRYHEERSRKLHDRDRSAIYGGFHLYTLEG</sequence>
<dbReference type="PANTHER" id="PTHR47473">
    <property type="entry name" value="BTA1P"/>
    <property type="match status" value="1"/>
</dbReference>